<evidence type="ECO:0000313" key="1">
    <source>
        <dbReference type="EMBL" id="CCD55478.1"/>
    </source>
</evidence>
<accession>G2YV30</accession>
<evidence type="ECO:0000313" key="2">
    <source>
        <dbReference type="Proteomes" id="UP000008177"/>
    </source>
</evidence>
<proteinExistence type="predicted"/>
<organism evidence="1 2">
    <name type="scientific">Botryotinia fuckeliana (strain T4)</name>
    <name type="common">Noble rot fungus</name>
    <name type="synonym">Botrytis cinerea</name>
    <dbReference type="NCBI Taxonomy" id="999810"/>
    <lineage>
        <taxon>Eukaryota</taxon>
        <taxon>Fungi</taxon>
        <taxon>Dikarya</taxon>
        <taxon>Ascomycota</taxon>
        <taxon>Pezizomycotina</taxon>
        <taxon>Leotiomycetes</taxon>
        <taxon>Helotiales</taxon>
        <taxon>Sclerotiniaceae</taxon>
        <taxon>Botrytis</taxon>
    </lineage>
</organism>
<gene>
    <name evidence="1" type="ORF">BofuT4_uP158740.1</name>
</gene>
<dbReference type="EMBL" id="FQ790354">
    <property type="protein sequence ID" value="CCD55478.1"/>
    <property type="molecule type" value="Genomic_DNA"/>
</dbReference>
<dbReference type="AlphaFoldDB" id="G2YV30"/>
<sequence length="54" mass="6155">MELQTDHHGKWQTKPRTGPVTLRFCEQNHENDIATGYPSTNLLPLHLNMSIEGP</sequence>
<protein>
    <submittedName>
        <fullName evidence="1">Uncharacterized protein</fullName>
    </submittedName>
</protein>
<dbReference type="InParanoid" id="G2YV30"/>
<reference evidence="2" key="1">
    <citation type="journal article" date="2011" name="PLoS Genet.">
        <title>Genomic analysis of the necrotrophic fungal pathogens Sclerotinia sclerotiorum and Botrytis cinerea.</title>
        <authorList>
            <person name="Amselem J."/>
            <person name="Cuomo C.A."/>
            <person name="van Kan J.A."/>
            <person name="Viaud M."/>
            <person name="Benito E.P."/>
            <person name="Couloux A."/>
            <person name="Coutinho P.M."/>
            <person name="de Vries R.P."/>
            <person name="Dyer P.S."/>
            <person name="Fillinger S."/>
            <person name="Fournier E."/>
            <person name="Gout L."/>
            <person name="Hahn M."/>
            <person name="Kohn L."/>
            <person name="Lapalu N."/>
            <person name="Plummer K.M."/>
            <person name="Pradier J.M."/>
            <person name="Quevillon E."/>
            <person name="Sharon A."/>
            <person name="Simon A."/>
            <person name="ten Have A."/>
            <person name="Tudzynski B."/>
            <person name="Tudzynski P."/>
            <person name="Wincker P."/>
            <person name="Andrew M."/>
            <person name="Anthouard V."/>
            <person name="Beever R.E."/>
            <person name="Beffa R."/>
            <person name="Benoit I."/>
            <person name="Bouzid O."/>
            <person name="Brault B."/>
            <person name="Chen Z."/>
            <person name="Choquer M."/>
            <person name="Collemare J."/>
            <person name="Cotton P."/>
            <person name="Danchin E.G."/>
            <person name="Da Silva C."/>
            <person name="Gautier A."/>
            <person name="Giraud C."/>
            <person name="Giraud T."/>
            <person name="Gonzalez C."/>
            <person name="Grossetete S."/>
            <person name="Guldener U."/>
            <person name="Henrissat B."/>
            <person name="Howlett B.J."/>
            <person name="Kodira C."/>
            <person name="Kretschmer M."/>
            <person name="Lappartient A."/>
            <person name="Leroch M."/>
            <person name="Levis C."/>
            <person name="Mauceli E."/>
            <person name="Neuveglise C."/>
            <person name="Oeser B."/>
            <person name="Pearson M."/>
            <person name="Poulain J."/>
            <person name="Poussereau N."/>
            <person name="Quesneville H."/>
            <person name="Rascle C."/>
            <person name="Schumacher J."/>
            <person name="Segurens B."/>
            <person name="Sexton A."/>
            <person name="Silva E."/>
            <person name="Sirven C."/>
            <person name="Soanes D.M."/>
            <person name="Talbot N.J."/>
            <person name="Templeton M."/>
            <person name="Yandava C."/>
            <person name="Yarden O."/>
            <person name="Zeng Q."/>
            <person name="Rollins J.A."/>
            <person name="Lebrun M.H."/>
            <person name="Dickman M."/>
        </authorList>
    </citation>
    <scope>NUCLEOTIDE SEQUENCE [LARGE SCALE GENOMIC DNA]</scope>
    <source>
        <strain evidence="2">T4</strain>
    </source>
</reference>
<dbReference type="HOGENOM" id="CLU_3050113_0_0_1"/>
<dbReference type="Proteomes" id="UP000008177">
    <property type="component" value="Unplaced contigs"/>
</dbReference>
<name>G2YV30_BOTF4</name>